<dbReference type="InterPro" id="IPR051407">
    <property type="entry name" value="Bact_OM_lipoprot/Surf_antigen"/>
</dbReference>
<name>A0ABU5DFC7_9BURK</name>
<feature type="chain" id="PRO_5046236690" evidence="3">
    <location>
        <begin position="19"/>
        <end position="136"/>
    </location>
</feature>
<proteinExistence type="predicted"/>
<reference evidence="5 6" key="1">
    <citation type="submission" date="2023-11" db="EMBL/GenBank/DDBJ databases">
        <title>Paucibacter sp. nov., isolated from fresh soil in Korea.</title>
        <authorList>
            <person name="Le N.T.T."/>
        </authorList>
    </citation>
    <scope>NUCLEOTIDE SEQUENCE [LARGE SCALE GENOMIC DNA]</scope>
    <source>
        <strain evidence="5 6">R3-3</strain>
    </source>
</reference>
<comment type="caution">
    <text evidence="5">The sequence shown here is derived from an EMBL/GenBank/DDBJ whole genome shotgun (WGS) entry which is preliminary data.</text>
</comment>
<feature type="signal peptide" evidence="3">
    <location>
        <begin position="1"/>
        <end position="18"/>
    </location>
</feature>
<keyword evidence="6" id="KW-1185">Reference proteome</keyword>
<feature type="domain" description="Glycine zipper 2TM" evidence="4">
    <location>
        <begin position="46"/>
        <end position="87"/>
    </location>
</feature>
<keyword evidence="3" id="KW-0732">Signal</keyword>
<evidence type="ECO:0000259" key="4">
    <source>
        <dbReference type="Pfam" id="PF05433"/>
    </source>
</evidence>
<evidence type="ECO:0000256" key="3">
    <source>
        <dbReference type="SAM" id="SignalP"/>
    </source>
</evidence>
<dbReference type="EMBL" id="JAXCLA010000003">
    <property type="protein sequence ID" value="MDY0744980.1"/>
    <property type="molecule type" value="Genomic_DNA"/>
</dbReference>
<evidence type="ECO:0000256" key="1">
    <source>
        <dbReference type="ARBA" id="ARBA00004370"/>
    </source>
</evidence>
<keyword evidence="2" id="KW-0472">Membrane</keyword>
<dbReference type="PANTHER" id="PTHR35603:SF2">
    <property type="entry name" value="OUTER MEMBRANE LIPOPROTEIN"/>
    <property type="match status" value="1"/>
</dbReference>
<dbReference type="RefSeq" id="WP_320422888.1">
    <property type="nucleotide sequence ID" value="NZ_JAXCLA010000003.1"/>
</dbReference>
<accession>A0ABU5DFC7</accession>
<comment type="subcellular location">
    <subcellularLocation>
        <location evidence="1">Membrane</location>
    </subcellularLocation>
</comment>
<gene>
    <name evidence="5" type="ORF">SNE35_10700</name>
</gene>
<organism evidence="5 6">
    <name type="scientific">Roseateles agri</name>
    <dbReference type="NCBI Taxonomy" id="3098619"/>
    <lineage>
        <taxon>Bacteria</taxon>
        <taxon>Pseudomonadati</taxon>
        <taxon>Pseudomonadota</taxon>
        <taxon>Betaproteobacteria</taxon>
        <taxon>Burkholderiales</taxon>
        <taxon>Sphaerotilaceae</taxon>
        <taxon>Roseateles</taxon>
    </lineage>
</organism>
<evidence type="ECO:0000256" key="2">
    <source>
        <dbReference type="ARBA" id="ARBA00023136"/>
    </source>
</evidence>
<evidence type="ECO:0000313" key="6">
    <source>
        <dbReference type="Proteomes" id="UP001285263"/>
    </source>
</evidence>
<dbReference type="PANTHER" id="PTHR35603">
    <property type="match status" value="1"/>
</dbReference>
<dbReference type="Proteomes" id="UP001285263">
    <property type="component" value="Unassembled WGS sequence"/>
</dbReference>
<dbReference type="InterPro" id="IPR008816">
    <property type="entry name" value="Gly_zipper_2TM_dom"/>
</dbReference>
<evidence type="ECO:0000313" key="5">
    <source>
        <dbReference type="EMBL" id="MDY0744980.1"/>
    </source>
</evidence>
<sequence>MKTLAALALSMAAITAQAAPESLCRDCMRVLNIHVEQRKAESGSGAGAIGGAVVGGLLGNRLGGGTGRALMTVGGAAAGGYAGNEIEKNMHKYSVWVVDLKRADGTNRRRELRSDPHLRQGDVVVVQKDGRLVRRG</sequence>
<protein>
    <submittedName>
        <fullName evidence="5">Glycine zipper 2TM domain-containing protein</fullName>
    </submittedName>
</protein>
<dbReference type="Pfam" id="PF05433">
    <property type="entry name" value="Rick_17kDa_Anti"/>
    <property type="match status" value="1"/>
</dbReference>